<evidence type="ECO:0000313" key="5">
    <source>
        <dbReference type="EMBL" id="GMS88690.1"/>
    </source>
</evidence>
<organism evidence="5 6">
    <name type="scientific">Pristionchus entomophagus</name>
    <dbReference type="NCBI Taxonomy" id="358040"/>
    <lineage>
        <taxon>Eukaryota</taxon>
        <taxon>Metazoa</taxon>
        <taxon>Ecdysozoa</taxon>
        <taxon>Nematoda</taxon>
        <taxon>Chromadorea</taxon>
        <taxon>Rhabditida</taxon>
        <taxon>Rhabditina</taxon>
        <taxon>Diplogasteromorpha</taxon>
        <taxon>Diplogasteroidea</taxon>
        <taxon>Neodiplogasteridae</taxon>
        <taxon>Pristionchus</taxon>
    </lineage>
</organism>
<dbReference type="GO" id="GO:0006508">
    <property type="term" value="P:proteolysis"/>
    <property type="evidence" value="ECO:0007669"/>
    <property type="project" value="UniProtKB-KW"/>
</dbReference>
<evidence type="ECO:0000256" key="1">
    <source>
        <dbReference type="ARBA" id="ARBA00005234"/>
    </source>
</evidence>
<evidence type="ECO:0000259" key="4">
    <source>
        <dbReference type="PROSITE" id="PS50600"/>
    </source>
</evidence>
<dbReference type="GO" id="GO:0008234">
    <property type="term" value="F:cysteine-type peptidase activity"/>
    <property type="evidence" value="ECO:0007669"/>
    <property type="project" value="InterPro"/>
</dbReference>
<evidence type="ECO:0000313" key="6">
    <source>
        <dbReference type="Proteomes" id="UP001432027"/>
    </source>
</evidence>
<feature type="domain" description="Ubiquitin-like protease family profile" evidence="4">
    <location>
        <begin position="1"/>
        <end position="100"/>
    </location>
</feature>
<dbReference type="PROSITE" id="PS50600">
    <property type="entry name" value="ULP_PROTEASE"/>
    <property type="match status" value="1"/>
</dbReference>
<feature type="non-terminal residue" evidence="5">
    <location>
        <position position="100"/>
    </location>
</feature>
<dbReference type="Proteomes" id="UP001432027">
    <property type="component" value="Unassembled WGS sequence"/>
</dbReference>
<dbReference type="SUPFAM" id="SSF54001">
    <property type="entry name" value="Cysteine proteinases"/>
    <property type="match status" value="1"/>
</dbReference>
<sequence>MFHVITTWLEMFCKSTEGTANECLSLDTTFYTRLLEGGRNKDNCMEVLGKIDFLKTRLIFVPIHWNHPDFKHWSVVVIKIPTFDITFIDSLDLHETIPLR</sequence>
<gene>
    <name evidence="5" type="ORF">PENTCL1PPCAC_10865</name>
</gene>
<dbReference type="InterPro" id="IPR038765">
    <property type="entry name" value="Papain-like_cys_pep_sf"/>
</dbReference>
<dbReference type="Pfam" id="PF02902">
    <property type="entry name" value="Peptidase_C48"/>
    <property type="match status" value="1"/>
</dbReference>
<keyword evidence="2" id="KW-0645">Protease</keyword>
<keyword evidence="6" id="KW-1185">Reference proteome</keyword>
<comment type="similarity">
    <text evidence="1">Belongs to the peptidase C48 family.</text>
</comment>
<dbReference type="Gene3D" id="3.40.395.10">
    <property type="entry name" value="Adenoviral Proteinase, Chain A"/>
    <property type="match status" value="1"/>
</dbReference>
<name>A0AAV5T0W4_9BILA</name>
<dbReference type="AlphaFoldDB" id="A0AAV5T0W4"/>
<dbReference type="InterPro" id="IPR003653">
    <property type="entry name" value="Peptidase_C48_C"/>
</dbReference>
<keyword evidence="3" id="KW-0378">Hydrolase</keyword>
<reference evidence="5" key="1">
    <citation type="submission" date="2023-10" db="EMBL/GenBank/DDBJ databases">
        <title>Genome assembly of Pristionchus species.</title>
        <authorList>
            <person name="Yoshida K."/>
            <person name="Sommer R.J."/>
        </authorList>
    </citation>
    <scope>NUCLEOTIDE SEQUENCE</scope>
    <source>
        <strain evidence="5">RS0144</strain>
    </source>
</reference>
<dbReference type="EMBL" id="BTSX01000003">
    <property type="protein sequence ID" value="GMS88690.1"/>
    <property type="molecule type" value="Genomic_DNA"/>
</dbReference>
<evidence type="ECO:0000256" key="2">
    <source>
        <dbReference type="ARBA" id="ARBA00022670"/>
    </source>
</evidence>
<comment type="caution">
    <text evidence="5">The sequence shown here is derived from an EMBL/GenBank/DDBJ whole genome shotgun (WGS) entry which is preliminary data.</text>
</comment>
<protein>
    <recommendedName>
        <fullName evidence="4">Ubiquitin-like protease family profile domain-containing protein</fullName>
    </recommendedName>
</protein>
<proteinExistence type="inferred from homology"/>
<evidence type="ECO:0000256" key="3">
    <source>
        <dbReference type="ARBA" id="ARBA00022801"/>
    </source>
</evidence>
<accession>A0AAV5T0W4</accession>